<evidence type="ECO:0000259" key="5">
    <source>
        <dbReference type="Pfam" id="PF00135"/>
    </source>
</evidence>
<gene>
    <name evidence="6" type="ORF">M406DRAFT_36802</name>
</gene>
<feature type="signal peptide" evidence="4">
    <location>
        <begin position="1"/>
        <end position="21"/>
    </location>
</feature>
<dbReference type="GO" id="GO:0004104">
    <property type="term" value="F:cholinesterase activity"/>
    <property type="evidence" value="ECO:0007669"/>
    <property type="project" value="InterPro"/>
</dbReference>
<dbReference type="EC" id="3.1.1.-" evidence="4"/>
<keyword evidence="4" id="KW-0732">Signal</keyword>
<dbReference type="RefSeq" id="XP_040776333.1">
    <property type="nucleotide sequence ID" value="XM_040924009.1"/>
</dbReference>
<comment type="caution">
    <text evidence="6">The sequence shown here is derived from an EMBL/GenBank/DDBJ whole genome shotgun (WGS) entry which is preliminary data.</text>
</comment>
<feature type="active site" description="Charge relay system" evidence="3">
    <location>
        <position position="451"/>
    </location>
</feature>
<dbReference type="InterPro" id="IPR050309">
    <property type="entry name" value="Type-B_Carboxylest/Lipase"/>
</dbReference>
<accession>A0A9P4Y2X4</accession>
<proteinExistence type="inferred from homology"/>
<dbReference type="Gene3D" id="3.40.50.1820">
    <property type="entry name" value="alpha/beta hydrolase"/>
    <property type="match status" value="1"/>
</dbReference>
<dbReference type="InterPro" id="IPR002018">
    <property type="entry name" value="CarbesteraseB"/>
</dbReference>
<dbReference type="PROSITE" id="PS00122">
    <property type="entry name" value="CARBOXYLESTERASE_B_1"/>
    <property type="match status" value="1"/>
</dbReference>
<dbReference type="InterPro" id="IPR019826">
    <property type="entry name" value="Carboxylesterase_B_AS"/>
</dbReference>
<dbReference type="OrthoDB" id="408631at2759"/>
<dbReference type="PANTHER" id="PTHR11559">
    <property type="entry name" value="CARBOXYLESTERASE"/>
    <property type="match status" value="1"/>
</dbReference>
<dbReference type="EMBL" id="MU032347">
    <property type="protein sequence ID" value="KAF3765372.1"/>
    <property type="molecule type" value="Genomic_DNA"/>
</dbReference>
<comment type="similarity">
    <text evidence="1 4">Belongs to the type-B carboxylesterase/lipase family.</text>
</comment>
<dbReference type="InterPro" id="IPR000997">
    <property type="entry name" value="Cholinesterase"/>
</dbReference>
<dbReference type="Pfam" id="PF00135">
    <property type="entry name" value="COesterase"/>
    <property type="match status" value="1"/>
</dbReference>
<protein>
    <recommendedName>
        <fullName evidence="4">Carboxylic ester hydrolase</fullName>
        <ecNumber evidence="4">3.1.1.-</ecNumber>
    </recommendedName>
</protein>
<evidence type="ECO:0000256" key="1">
    <source>
        <dbReference type="ARBA" id="ARBA00005964"/>
    </source>
</evidence>
<evidence type="ECO:0000256" key="3">
    <source>
        <dbReference type="PIRSR" id="PIRSR600997-1"/>
    </source>
</evidence>
<evidence type="ECO:0000256" key="4">
    <source>
        <dbReference type="RuleBase" id="RU361235"/>
    </source>
</evidence>
<feature type="active site" description="Acyl-ester intermediate" evidence="3">
    <location>
        <position position="215"/>
    </location>
</feature>
<dbReference type="GeneID" id="63841138"/>
<dbReference type="AlphaFoldDB" id="A0A9P4Y2X4"/>
<dbReference type="PRINTS" id="PR00878">
    <property type="entry name" value="CHOLNESTRASE"/>
</dbReference>
<sequence>MVPHILSLLSLGLTLSPLVAAESSPVVTTGGGSWRGTVSDYVDGVNVFKGIHFSGSSAGSLRWTHSPKPTISTVTVNATEFGPECPQLVDGVVTGDEDCLYLNVWTPEGFTNTSNLPIFFFAYGGRFEGGAASSVTYDGSALAKKGVVVVTMNYRLGPLGWLAHPQLTEEVEAAYGYNGSGNWGLMDQQAALHWTVENIQYFGGNATSITVAGQSAGSALALDIAFTSQETTGLFQRIIAESGARAPNDPLIGSLATSHLTQEEAYAIGEKFLASLNVSTIDEARNLSLATILQGAYGDGASDTTFDGTSFAGNQAYLNPPLWRPVIDGYYFPLNYSYALATGNHSDVPILTGNNRDESGASPNPGVDLATYTANNTAIFEPLGLADEFNSLFPATTDAEANNQTNALYRNQSLISTWQWANDWAAGGAQSNVYTYYWTHAPPGQSAGAFHGSELNYVFGNLAYSETLQGEAVSYTTEDYAIAETLQSYWINFIKTGDPNGGNLTYWAPSTSTSKTTFALGDAWGNIEVGSDEAIEFFQDFFSQEPEY</sequence>
<feature type="active site" description="Charge relay system" evidence="3">
    <location>
        <position position="358"/>
    </location>
</feature>
<feature type="domain" description="Carboxylesterase type B" evidence="5">
    <location>
        <begin position="24"/>
        <end position="520"/>
    </location>
</feature>
<evidence type="ECO:0000313" key="6">
    <source>
        <dbReference type="EMBL" id="KAF3765372.1"/>
    </source>
</evidence>
<dbReference type="InterPro" id="IPR019819">
    <property type="entry name" value="Carboxylesterase_B_CS"/>
</dbReference>
<organism evidence="6 7">
    <name type="scientific">Cryphonectria parasitica (strain ATCC 38755 / EP155)</name>
    <dbReference type="NCBI Taxonomy" id="660469"/>
    <lineage>
        <taxon>Eukaryota</taxon>
        <taxon>Fungi</taxon>
        <taxon>Dikarya</taxon>
        <taxon>Ascomycota</taxon>
        <taxon>Pezizomycotina</taxon>
        <taxon>Sordariomycetes</taxon>
        <taxon>Sordariomycetidae</taxon>
        <taxon>Diaporthales</taxon>
        <taxon>Cryphonectriaceae</taxon>
        <taxon>Cryphonectria-Endothia species complex</taxon>
        <taxon>Cryphonectria</taxon>
    </lineage>
</organism>
<keyword evidence="7" id="KW-1185">Reference proteome</keyword>
<evidence type="ECO:0000313" key="7">
    <source>
        <dbReference type="Proteomes" id="UP000803844"/>
    </source>
</evidence>
<evidence type="ECO:0000256" key="2">
    <source>
        <dbReference type="ARBA" id="ARBA00022801"/>
    </source>
</evidence>
<dbReference type="InterPro" id="IPR029058">
    <property type="entry name" value="AB_hydrolase_fold"/>
</dbReference>
<name>A0A9P4Y2X4_CRYP1</name>
<dbReference type="PROSITE" id="PS00941">
    <property type="entry name" value="CARBOXYLESTERASE_B_2"/>
    <property type="match status" value="1"/>
</dbReference>
<dbReference type="Proteomes" id="UP000803844">
    <property type="component" value="Unassembled WGS sequence"/>
</dbReference>
<feature type="chain" id="PRO_5040529980" description="Carboxylic ester hydrolase" evidence="4">
    <location>
        <begin position="22"/>
        <end position="548"/>
    </location>
</feature>
<dbReference type="SUPFAM" id="SSF53474">
    <property type="entry name" value="alpha/beta-Hydrolases"/>
    <property type="match status" value="1"/>
</dbReference>
<keyword evidence="2 4" id="KW-0378">Hydrolase</keyword>
<reference evidence="6" key="1">
    <citation type="journal article" date="2020" name="Phytopathology">
        <title>Genome sequence of the chestnut blight fungus Cryphonectria parasitica EP155: A fundamental resource for an archetypical invasive plant pathogen.</title>
        <authorList>
            <person name="Crouch J.A."/>
            <person name="Dawe A."/>
            <person name="Aerts A."/>
            <person name="Barry K."/>
            <person name="Churchill A.C.L."/>
            <person name="Grimwood J."/>
            <person name="Hillman B."/>
            <person name="Milgroom M.G."/>
            <person name="Pangilinan J."/>
            <person name="Smith M."/>
            <person name="Salamov A."/>
            <person name="Schmutz J."/>
            <person name="Yadav J."/>
            <person name="Grigoriev I.V."/>
            <person name="Nuss D."/>
        </authorList>
    </citation>
    <scope>NUCLEOTIDE SEQUENCE</scope>
    <source>
        <strain evidence="6">EP155</strain>
    </source>
</reference>